<evidence type="ECO:0000313" key="3">
    <source>
        <dbReference type="Proteomes" id="UP000001511"/>
    </source>
</evidence>
<dbReference type="eggNOG" id="ENOG5032U68">
    <property type="taxonomic scope" value="Bacteria"/>
</dbReference>
<protein>
    <recommendedName>
        <fullName evidence="4">PsbP C-terminal domain-containing protein</fullName>
    </recommendedName>
</protein>
<dbReference type="KEGG" id="naz:Aazo_3747"/>
<feature type="transmembrane region" description="Helical" evidence="1">
    <location>
        <begin position="12"/>
        <end position="31"/>
    </location>
</feature>
<evidence type="ECO:0000256" key="1">
    <source>
        <dbReference type="SAM" id="Phobius"/>
    </source>
</evidence>
<dbReference type="STRING" id="551115.Aazo_3747"/>
<keyword evidence="1" id="KW-0472">Membrane</keyword>
<keyword evidence="1" id="KW-0812">Transmembrane</keyword>
<evidence type="ECO:0000313" key="2">
    <source>
        <dbReference type="EMBL" id="ADI65290.1"/>
    </source>
</evidence>
<sequence>MSIAVLKTRRWMRVIAGAVSSIGTIGTAIILSECNITNIYASEVTWKTYSNTQYSFEFPYPSNWNSSGNSDNNDGIAFVTPNNRNVEMRAWASKHLEVSIHEQYSREQTENFQTAEGVFGVLSVEVGQQTTSMTLTITQGQVKYNWRGESNSKEFKEYYRLFYYIAQQYKIN</sequence>
<proteinExistence type="predicted"/>
<dbReference type="RefSeq" id="WP_013192304.1">
    <property type="nucleotide sequence ID" value="NC_014248.1"/>
</dbReference>
<gene>
    <name evidence="2" type="ordered locus">Aazo_3747</name>
</gene>
<reference evidence="2 3" key="1">
    <citation type="journal article" date="2010" name="PLoS ONE">
        <title>Genome erosion in a nitrogen-fixing vertically transmitted endosymbiotic multicellular cyanobacterium.</title>
        <authorList>
            <person name="Ran L."/>
            <person name="Larsson J."/>
            <person name="Vigil-Stenman T."/>
            <person name="Nylander J.A."/>
            <person name="Ininbergs K."/>
            <person name="Zheng W.W."/>
            <person name="Lapidus A."/>
            <person name="Lowry S."/>
            <person name="Haselkorn R."/>
            <person name="Bergman B."/>
        </authorList>
    </citation>
    <scope>NUCLEOTIDE SEQUENCE [LARGE SCALE GENOMIC DNA]</scope>
    <source>
        <strain evidence="2 3">0708</strain>
    </source>
</reference>
<keyword evidence="3" id="KW-1185">Reference proteome</keyword>
<dbReference type="HOGENOM" id="CLU_116691_0_0_3"/>
<organism evidence="2 3">
    <name type="scientific">Nostoc azollae (strain 0708)</name>
    <name type="common">Anabaena azollae (strain 0708)</name>
    <dbReference type="NCBI Taxonomy" id="551115"/>
    <lineage>
        <taxon>Bacteria</taxon>
        <taxon>Bacillati</taxon>
        <taxon>Cyanobacteriota</taxon>
        <taxon>Cyanophyceae</taxon>
        <taxon>Nostocales</taxon>
        <taxon>Nostocaceae</taxon>
        <taxon>Trichormus</taxon>
    </lineage>
</organism>
<accession>D7E472</accession>
<dbReference type="EMBL" id="CP002059">
    <property type="protein sequence ID" value="ADI65290.1"/>
    <property type="molecule type" value="Genomic_DNA"/>
</dbReference>
<name>D7E472_NOSA0</name>
<dbReference type="OrthoDB" id="463816at2"/>
<dbReference type="AlphaFoldDB" id="D7E472"/>
<keyword evidence="1" id="KW-1133">Transmembrane helix</keyword>
<dbReference type="Proteomes" id="UP000001511">
    <property type="component" value="Chromosome"/>
</dbReference>
<evidence type="ECO:0008006" key="4">
    <source>
        <dbReference type="Google" id="ProtNLM"/>
    </source>
</evidence>